<gene>
    <name evidence="2" type="ORF">GDO78_017763</name>
</gene>
<reference evidence="2" key="1">
    <citation type="thesis" date="2020" institute="ProQuest LLC" country="789 East Eisenhower Parkway, Ann Arbor, MI, USA">
        <title>Comparative Genomics and Chromosome Evolution.</title>
        <authorList>
            <person name="Mudd A.B."/>
        </authorList>
    </citation>
    <scope>NUCLEOTIDE SEQUENCE</scope>
    <source>
        <strain evidence="2">HN-11 Male</strain>
        <tissue evidence="2">Kidney and liver</tissue>
    </source>
</reference>
<dbReference type="PANTHER" id="PTHR16442">
    <property type="entry name" value="RING FINGER PROTEIN 17"/>
    <property type="match status" value="1"/>
</dbReference>
<protein>
    <submittedName>
        <fullName evidence="2">Uncharacterized protein</fullName>
    </submittedName>
</protein>
<dbReference type="EMBL" id="WNTK01002703">
    <property type="protein sequence ID" value="KAG9465759.1"/>
    <property type="molecule type" value="Genomic_DNA"/>
</dbReference>
<evidence type="ECO:0000256" key="1">
    <source>
        <dbReference type="SAM" id="Coils"/>
    </source>
</evidence>
<dbReference type="AlphaFoldDB" id="A0A8J6E9U8"/>
<name>A0A8J6E9U8_ELECQ</name>
<accession>A0A8J6E9U8</accession>
<evidence type="ECO:0000313" key="2">
    <source>
        <dbReference type="EMBL" id="KAG9465759.1"/>
    </source>
</evidence>
<comment type="caution">
    <text evidence="2">The sequence shown here is derived from an EMBL/GenBank/DDBJ whole genome shotgun (WGS) entry which is preliminary data.</text>
</comment>
<proteinExistence type="predicted"/>
<keyword evidence="1" id="KW-0175">Coiled coil</keyword>
<evidence type="ECO:0000313" key="3">
    <source>
        <dbReference type="Proteomes" id="UP000770717"/>
    </source>
</evidence>
<dbReference type="PANTHER" id="PTHR16442:SF1">
    <property type="entry name" value="RING FINGER PROTEIN 17"/>
    <property type="match status" value="1"/>
</dbReference>
<organism evidence="2 3">
    <name type="scientific">Eleutherodactylus coqui</name>
    <name type="common">Puerto Rican coqui</name>
    <dbReference type="NCBI Taxonomy" id="57060"/>
    <lineage>
        <taxon>Eukaryota</taxon>
        <taxon>Metazoa</taxon>
        <taxon>Chordata</taxon>
        <taxon>Craniata</taxon>
        <taxon>Vertebrata</taxon>
        <taxon>Euteleostomi</taxon>
        <taxon>Amphibia</taxon>
        <taxon>Batrachia</taxon>
        <taxon>Anura</taxon>
        <taxon>Neobatrachia</taxon>
        <taxon>Hyloidea</taxon>
        <taxon>Eleutherodactylidae</taxon>
        <taxon>Eleutherodactylinae</taxon>
        <taxon>Eleutherodactylus</taxon>
        <taxon>Eleutherodactylus</taxon>
    </lineage>
</organism>
<sequence length="114" mass="12884">MSALKKRKSELLNDLRAVSQVFEVELQDALKNIEKQIQCLETRVAFAKGLKQSPLVTVYCDLNQLIADLKMSFQNEDLLEPLKNSPDIRVTIDCNPILKACQNLGRIDHTNSAE</sequence>
<feature type="coiled-coil region" evidence="1">
    <location>
        <begin position="23"/>
        <end position="50"/>
    </location>
</feature>
<keyword evidence="3" id="KW-1185">Reference proteome</keyword>
<dbReference type="OrthoDB" id="5800423at2759"/>
<dbReference type="Proteomes" id="UP000770717">
    <property type="component" value="Unassembled WGS sequence"/>
</dbReference>